<evidence type="ECO:0000313" key="1">
    <source>
        <dbReference type="EMBL" id="QRD05135.1"/>
    </source>
</evidence>
<evidence type="ECO:0000313" key="2">
    <source>
        <dbReference type="Proteomes" id="UP000663193"/>
    </source>
</evidence>
<organism evidence="1 2">
    <name type="scientific">Phaeosphaeria nodorum (strain SN15 / ATCC MYA-4574 / FGSC 10173)</name>
    <name type="common">Glume blotch fungus</name>
    <name type="synonym">Parastagonospora nodorum</name>
    <dbReference type="NCBI Taxonomy" id="321614"/>
    <lineage>
        <taxon>Eukaryota</taxon>
        <taxon>Fungi</taxon>
        <taxon>Dikarya</taxon>
        <taxon>Ascomycota</taxon>
        <taxon>Pezizomycotina</taxon>
        <taxon>Dothideomycetes</taxon>
        <taxon>Pleosporomycetidae</taxon>
        <taxon>Pleosporales</taxon>
        <taxon>Pleosporineae</taxon>
        <taxon>Phaeosphaeriaceae</taxon>
        <taxon>Parastagonospora</taxon>
    </lineage>
</organism>
<dbReference type="Proteomes" id="UP000663193">
    <property type="component" value="Chromosome 18"/>
</dbReference>
<dbReference type="VEuPathDB" id="FungiDB:JI435_422070"/>
<gene>
    <name evidence="1" type="ORF">JI435_422070</name>
</gene>
<reference evidence="2" key="1">
    <citation type="journal article" date="2021" name="BMC Genomics">
        <title>Chromosome-level genome assembly and manually-curated proteome of model necrotroph Parastagonospora nodorum Sn15 reveals a genome-wide trove of candidate effector homologs, and redundancy of virulence-related functions within an accessory chromosome.</title>
        <authorList>
            <person name="Bertazzoni S."/>
            <person name="Jones D.A.B."/>
            <person name="Phan H.T."/>
            <person name="Tan K.-C."/>
            <person name="Hane J.K."/>
        </authorList>
    </citation>
    <scope>NUCLEOTIDE SEQUENCE [LARGE SCALE GENOMIC DNA]</scope>
    <source>
        <strain evidence="2">SN15 / ATCC MYA-4574 / FGSC 10173)</strain>
    </source>
</reference>
<sequence length="54" mass="6200">MYLLNSTRLMRAWSWNENTHGKANPDRFDQTFPSTSKLLSCCRGTCTQIVFANS</sequence>
<dbReference type="EMBL" id="CP069040">
    <property type="protein sequence ID" value="QRD05135.1"/>
    <property type="molecule type" value="Genomic_DNA"/>
</dbReference>
<dbReference type="AlphaFoldDB" id="A0A7U2I7L6"/>
<protein>
    <submittedName>
        <fullName evidence="1">Uncharacterized protein</fullName>
    </submittedName>
</protein>
<proteinExistence type="predicted"/>
<accession>A0A7U2I7L6</accession>
<name>A0A7U2I7L6_PHANO</name>
<keyword evidence="2" id="KW-1185">Reference proteome</keyword>